<feature type="region of interest" description="Disordered" evidence="1">
    <location>
        <begin position="338"/>
        <end position="357"/>
    </location>
</feature>
<dbReference type="PANTHER" id="PTHR45923:SF20">
    <property type="entry name" value="PROTEIN ROOT HAIR DEFECTIVE 3 HOMOLOG 2"/>
    <property type="match status" value="1"/>
</dbReference>
<feature type="domain" description="Sey1/RHD3-like three-helix bundle" evidence="2">
    <location>
        <begin position="113"/>
        <end position="241"/>
    </location>
</feature>
<reference evidence="3" key="1">
    <citation type="journal article" date="2006" name="Science">
        <title>The genome of black cottonwood, Populus trichocarpa (Torr. &amp; Gray).</title>
        <authorList>
            <person name="Tuskan G.A."/>
            <person name="Difazio S."/>
            <person name="Jansson S."/>
            <person name="Bohlmann J."/>
            <person name="Grigoriev I."/>
            <person name="Hellsten U."/>
            <person name="Putnam N."/>
            <person name="Ralph S."/>
            <person name="Rombauts S."/>
            <person name="Salamov A."/>
            <person name="Schein J."/>
            <person name="Sterck L."/>
            <person name="Aerts A."/>
            <person name="Bhalerao R.R."/>
            <person name="Bhalerao R.P."/>
            <person name="Blaudez D."/>
            <person name="Boerjan W."/>
            <person name="Brun A."/>
            <person name="Brunner A."/>
            <person name="Busov V."/>
            <person name="Campbell M."/>
            <person name="Carlson J."/>
            <person name="Chalot M."/>
            <person name="Chapman J."/>
            <person name="Chen G.L."/>
            <person name="Cooper D."/>
            <person name="Coutinho P.M."/>
            <person name="Couturier J."/>
            <person name="Covert S."/>
            <person name="Cronk Q."/>
            <person name="Cunningham R."/>
            <person name="Davis J."/>
            <person name="Degroeve S."/>
            <person name="Dejardin A."/>
            <person name="Depamphilis C."/>
            <person name="Detter J."/>
            <person name="Dirks B."/>
            <person name="Dubchak I."/>
            <person name="Duplessis S."/>
            <person name="Ehlting J."/>
            <person name="Ellis B."/>
            <person name="Gendler K."/>
            <person name="Goodstein D."/>
            <person name="Gribskov M."/>
            <person name="Grimwood J."/>
            <person name="Groover A."/>
            <person name="Gunter L."/>
            <person name="Hamberger B."/>
            <person name="Heinze B."/>
            <person name="Helariutta Y."/>
            <person name="Henrissat B."/>
            <person name="Holligan D."/>
            <person name="Holt R."/>
            <person name="Huang W."/>
            <person name="Islam-Faridi N."/>
            <person name="Jones S."/>
            <person name="Jones-Rhoades M."/>
            <person name="Jorgensen R."/>
            <person name="Joshi C."/>
            <person name="Kangasjarvi J."/>
            <person name="Karlsson J."/>
            <person name="Kelleher C."/>
            <person name="Kirkpatrick R."/>
            <person name="Kirst M."/>
            <person name="Kohler A."/>
            <person name="Kalluri U."/>
            <person name="Larimer F."/>
            <person name="Leebens-Mack J."/>
            <person name="Leple J.C."/>
            <person name="Locascio P."/>
            <person name="Lou Y."/>
            <person name="Lucas S."/>
            <person name="Martin F."/>
            <person name="Montanini B."/>
            <person name="Napoli C."/>
            <person name="Nelson D.R."/>
            <person name="Nelson C."/>
            <person name="Nieminen K."/>
            <person name="Nilsson O."/>
            <person name="Pereda V."/>
            <person name="Peter G."/>
            <person name="Philippe R."/>
            <person name="Pilate G."/>
            <person name="Poliakov A."/>
            <person name="Razumovskaya J."/>
            <person name="Richardson P."/>
            <person name="Rinaldi C."/>
            <person name="Ritland K."/>
            <person name="Rouze P."/>
            <person name="Ryaboy D."/>
            <person name="Schmutz J."/>
            <person name="Schrader J."/>
            <person name="Segerman B."/>
            <person name="Shin H."/>
            <person name="Siddiqui A."/>
            <person name="Sterky F."/>
            <person name="Terry A."/>
            <person name="Tsai C.J."/>
            <person name="Uberbacher E."/>
            <person name="Unneberg P."/>
            <person name="Vahala J."/>
            <person name="Wall K."/>
            <person name="Wessler S."/>
            <person name="Yang G."/>
            <person name="Yin T."/>
            <person name="Douglas C."/>
            <person name="Marra M."/>
            <person name="Sandberg G."/>
            <person name="Van de Peer Y."/>
            <person name="Rokhsar D."/>
        </authorList>
    </citation>
    <scope>NUCLEOTIDE SEQUENCE [LARGE SCALE GENOMIC DNA]</scope>
    <source>
        <strain evidence="3">Nisqually-1</strain>
    </source>
</reference>
<dbReference type="EMBL" id="KZ623454">
    <property type="protein sequence ID" value="RQO93856.1"/>
    <property type="molecule type" value="Genomic_DNA"/>
</dbReference>
<reference evidence="3" key="2">
    <citation type="submission" date="2017-07" db="EMBL/GenBank/DDBJ databases">
        <title>WGS assembly of Populus trichocarpa.</title>
        <authorList>
            <person name="Tuskan G."/>
            <person name="Difazio S."/>
            <person name="Jansson S."/>
            <person name="Bohlmann J."/>
            <person name="Grigoriev I."/>
            <person name="Hellsten U."/>
            <person name="Putnam N."/>
            <person name="Ralph S."/>
            <person name="Rombauts S."/>
            <person name="Salamov A."/>
            <person name="Schein J."/>
            <person name="Sterck L."/>
            <person name="Aerts A."/>
            <person name="Bhalerao R."/>
            <person name="Bhalerao R."/>
            <person name="Blaudez D."/>
            <person name="Boerjan W."/>
            <person name="Brun A."/>
            <person name="Brunner A."/>
            <person name="Busov V."/>
            <person name="Campbell M."/>
            <person name="Carlson J."/>
            <person name="Chalot M."/>
            <person name="Chapman J."/>
            <person name="Chen G."/>
            <person name="Cooper D."/>
            <person name="Coutinho P."/>
            <person name="Couturier J."/>
            <person name="Covert S."/>
            <person name="Cronk Q."/>
            <person name="Cunningham R."/>
            <person name="Davis J."/>
            <person name="Degroeve S."/>
            <person name="Dejardin A."/>
            <person name="Depamphilis C."/>
            <person name="Detter J."/>
            <person name="Dirks B."/>
            <person name="Dubchak I."/>
            <person name="Duplessis S."/>
            <person name="Ehlting J."/>
            <person name="Ellis B."/>
            <person name="Gendler K."/>
            <person name="Goodstein D."/>
            <person name="Gribskov M."/>
            <person name="Grimwood J."/>
            <person name="Groover A."/>
            <person name="Gunter L."/>
            <person name="Hamberger B."/>
            <person name="Heinze B."/>
            <person name="Helariutta Y."/>
            <person name="Henrissat B."/>
            <person name="Holligan D."/>
            <person name="Holt R."/>
            <person name="Huang W."/>
            <person name="Islam-Faridi N."/>
            <person name="Jones S."/>
            <person name="Jones-Rhoades M."/>
            <person name="Jorgensen R."/>
            <person name="Joshi C."/>
            <person name="Kangasjarvi J."/>
            <person name="Karlsson J."/>
            <person name="Kelleher C."/>
            <person name="Kirkpatrick R."/>
            <person name="Kirst M."/>
            <person name="Kohler A."/>
            <person name="Kalluri U."/>
            <person name="Larimer F."/>
            <person name="Leebens-Mack J."/>
            <person name="Leple J."/>
            <person name="Locascio P."/>
            <person name="Lou Y."/>
            <person name="Lucas S."/>
            <person name="Martin F."/>
            <person name="Montanini B."/>
            <person name="Napoli C."/>
            <person name="Nelson D."/>
            <person name="Nelson C."/>
            <person name="Nieminen K."/>
            <person name="Nilsson O."/>
            <person name="Pereda V."/>
            <person name="Peter G."/>
            <person name="Philippe R."/>
            <person name="Pilate G."/>
            <person name="Poliakov A."/>
            <person name="Razumovskaya J."/>
            <person name="Richardson P."/>
            <person name="Rinaldi C."/>
            <person name="Ritland K."/>
            <person name="Rouze P."/>
            <person name="Ryaboy D."/>
            <person name="Schmutz J."/>
            <person name="Schrader J."/>
            <person name="Segerman B."/>
            <person name="Shin H."/>
            <person name="Siddiqui A."/>
            <person name="Sterky F."/>
            <person name="Terry A."/>
            <person name="Tsai C."/>
            <person name="Uberbacher E."/>
            <person name="Unneberg P."/>
            <person name="Vahala J."/>
            <person name="Wall K."/>
            <person name="Wessler S."/>
            <person name="Yang G."/>
            <person name="Yin T."/>
            <person name="Douglas C."/>
            <person name="Marra M."/>
            <person name="Sandberg G."/>
            <person name="Van De Peer Y."/>
            <person name="Rokhsar D."/>
        </authorList>
    </citation>
    <scope>NUCLEOTIDE SEQUENCE</scope>
    <source>
        <strain evidence="3">Nisqually-1</strain>
    </source>
</reference>
<dbReference type="PANTHER" id="PTHR45923">
    <property type="entry name" value="PROTEIN SEY1"/>
    <property type="match status" value="1"/>
</dbReference>
<accession>A0A3N7FBF3</accession>
<dbReference type="Gramene" id="Potri.012G116170.1.v4.1">
    <property type="protein sequence ID" value="Potri.012G116170.1.v4.1"/>
    <property type="gene ID" value="Potri.012G116170.v4.1"/>
</dbReference>
<dbReference type="SMR" id="A0A3N7FBF3"/>
<dbReference type="GO" id="GO:0016320">
    <property type="term" value="P:endoplasmic reticulum membrane fusion"/>
    <property type="evidence" value="ECO:0000318"/>
    <property type="project" value="GO_Central"/>
</dbReference>
<evidence type="ECO:0000313" key="3">
    <source>
        <dbReference type="EMBL" id="RQO93856.1"/>
    </source>
</evidence>
<dbReference type="InParanoid" id="A0A3N7FBF3"/>
<dbReference type="Pfam" id="PF05879">
    <property type="entry name" value="RHD3_GTPase"/>
    <property type="match status" value="1"/>
</dbReference>
<dbReference type="STRING" id="3694.A0A3N7FBF3"/>
<dbReference type="GO" id="GO:0003924">
    <property type="term" value="F:GTPase activity"/>
    <property type="evidence" value="ECO:0000318"/>
    <property type="project" value="GO_Central"/>
</dbReference>
<dbReference type="InterPro" id="IPR008803">
    <property type="entry name" value="RHD3/Sey1"/>
</dbReference>
<dbReference type="GO" id="GO:0005783">
    <property type="term" value="C:endoplasmic reticulum"/>
    <property type="evidence" value="ECO:0000318"/>
    <property type="project" value="GO_Central"/>
</dbReference>
<proteinExistence type="predicted"/>
<dbReference type="AlphaFoldDB" id="A0A3N7FBF3"/>
<name>A0A3N7FBF3_POPTR</name>
<protein>
    <recommendedName>
        <fullName evidence="2">Sey1/RHD3-like three-helix bundle domain-containing protein</fullName>
    </recommendedName>
</protein>
<feature type="compositionally biased region" description="Polar residues" evidence="1">
    <location>
        <begin position="338"/>
        <end position="350"/>
    </location>
</feature>
<organism evidence="3">
    <name type="scientific">Populus trichocarpa</name>
    <name type="common">Western balsam poplar</name>
    <name type="synonym">Populus balsamifera subsp. trichocarpa</name>
    <dbReference type="NCBI Taxonomy" id="3694"/>
    <lineage>
        <taxon>Eukaryota</taxon>
        <taxon>Viridiplantae</taxon>
        <taxon>Streptophyta</taxon>
        <taxon>Embryophyta</taxon>
        <taxon>Tracheophyta</taxon>
        <taxon>Spermatophyta</taxon>
        <taxon>Magnoliopsida</taxon>
        <taxon>eudicotyledons</taxon>
        <taxon>Gunneridae</taxon>
        <taxon>Pentapetalae</taxon>
        <taxon>rosids</taxon>
        <taxon>fabids</taxon>
        <taxon>Malpighiales</taxon>
        <taxon>Salicaceae</taxon>
        <taxon>Saliceae</taxon>
        <taxon>Populus</taxon>
    </lineage>
</organism>
<sequence length="381" mass="43005">MKVEVTALPSYESEEEKFKDKVDRLRQRFFHSISPGGLAGDRKDVQPASGFSLRAEHLWKTIKENKDLDLPAVEVMVATFRCEQIAKETFSRLKSDKTWLALRKAVKARPEPKFRKKLISILKNSLSQYDKEATHFKESIRDEKRQELETEALKVLHPAYVDMLRHLHYTALKSFRNRLVKRVKEASRDGFEASIDHIVKDAMHQFEKGCKDVSISKEWDASAVRGILLCDIEKMESKTKTRFYKVYNTLKAKAVRGVALGIGGMAGAGVAAAAFVGDWDAVSAKKAGDVASTMLRKIIKRHMLKLDNFNANENTDNRANGIVDDLVGETVDNSLDFQNASDTANDSTANDLEGDTSCRTSPARRRWRFSFYLIVGLEVAI</sequence>
<gene>
    <name evidence="3" type="ORF">POPTR_T122900</name>
</gene>
<evidence type="ECO:0000259" key="2">
    <source>
        <dbReference type="Pfam" id="PF20428"/>
    </source>
</evidence>
<dbReference type="InterPro" id="IPR046758">
    <property type="entry name" value="Sey1/RHD3-like_3HB"/>
</dbReference>
<evidence type="ECO:0000256" key="1">
    <source>
        <dbReference type="SAM" id="MobiDB-lite"/>
    </source>
</evidence>
<dbReference type="Pfam" id="PF20428">
    <property type="entry name" value="Sey1_3HB"/>
    <property type="match status" value="1"/>
</dbReference>